<keyword evidence="2" id="KW-1185">Reference proteome</keyword>
<organism evidence="1 2">
    <name type="scientific">Helianthus annuus</name>
    <name type="common">Common sunflower</name>
    <dbReference type="NCBI Taxonomy" id="4232"/>
    <lineage>
        <taxon>Eukaryota</taxon>
        <taxon>Viridiplantae</taxon>
        <taxon>Streptophyta</taxon>
        <taxon>Embryophyta</taxon>
        <taxon>Tracheophyta</taxon>
        <taxon>Spermatophyta</taxon>
        <taxon>Magnoliopsida</taxon>
        <taxon>eudicotyledons</taxon>
        <taxon>Gunneridae</taxon>
        <taxon>Pentapetalae</taxon>
        <taxon>asterids</taxon>
        <taxon>campanulids</taxon>
        <taxon>Asterales</taxon>
        <taxon>Asteraceae</taxon>
        <taxon>Asteroideae</taxon>
        <taxon>Heliantheae alliance</taxon>
        <taxon>Heliantheae</taxon>
        <taxon>Helianthus</taxon>
    </lineage>
</organism>
<name>A0A9K3E301_HELAN</name>
<dbReference type="Proteomes" id="UP000215914">
    <property type="component" value="Unassembled WGS sequence"/>
</dbReference>
<reference evidence="1" key="2">
    <citation type="submission" date="2020-06" db="EMBL/GenBank/DDBJ databases">
        <title>Helianthus annuus Genome sequencing and assembly Release 2.</title>
        <authorList>
            <person name="Gouzy J."/>
            <person name="Langlade N."/>
            <person name="Munos S."/>
        </authorList>
    </citation>
    <scope>NUCLEOTIDE SEQUENCE</scope>
    <source>
        <tissue evidence="1">Leaves</tissue>
    </source>
</reference>
<dbReference type="Gramene" id="mRNA:HanXRQr2_Chr15g0700461">
    <property type="protein sequence ID" value="CDS:HanXRQr2_Chr15g0700461.1"/>
    <property type="gene ID" value="HanXRQr2_Chr15g0700461"/>
</dbReference>
<evidence type="ECO:0000313" key="2">
    <source>
        <dbReference type="Proteomes" id="UP000215914"/>
    </source>
</evidence>
<dbReference type="EMBL" id="MNCJ02000330">
    <property type="protein sequence ID" value="KAF5765158.1"/>
    <property type="molecule type" value="Genomic_DNA"/>
</dbReference>
<sequence>MRDFLSFGITLNHFFRSSAKISLGMVSGTPSVETFSTIFLLISSSFRSLNISDKEGNVSSTPE</sequence>
<dbReference type="AlphaFoldDB" id="A0A9K3E301"/>
<reference evidence="1" key="1">
    <citation type="journal article" date="2017" name="Nature">
        <title>The sunflower genome provides insights into oil metabolism, flowering and Asterid evolution.</title>
        <authorList>
            <person name="Badouin H."/>
            <person name="Gouzy J."/>
            <person name="Grassa C.J."/>
            <person name="Murat F."/>
            <person name="Staton S.E."/>
            <person name="Cottret L."/>
            <person name="Lelandais-Briere C."/>
            <person name="Owens G.L."/>
            <person name="Carrere S."/>
            <person name="Mayjonade B."/>
            <person name="Legrand L."/>
            <person name="Gill N."/>
            <person name="Kane N.C."/>
            <person name="Bowers J.E."/>
            <person name="Hubner S."/>
            <person name="Bellec A."/>
            <person name="Berard A."/>
            <person name="Berges H."/>
            <person name="Blanchet N."/>
            <person name="Boniface M.C."/>
            <person name="Brunel D."/>
            <person name="Catrice O."/>
            <person name="Chaidir N."/>
            <person name="Claudel C."/>
            <person name="Donnadieu C."/>
            <person name="Faraut T."/>
            <person name="Fievet G."/>
            <person name="Helmstetter N."/>
            <person name="King M."/>
            <person name="Knapp S.J."/>
            <person name="Lai Z."/>
            <person name="Le Paslier M.C."/>
            <person name="Lippi Y."/>
            <person name="Lorenzon L."/>
            <person name="Mandel J.R."/>
            <person name="Marage G."/>
            <person name="Marchand G."/>
            <person name="Marquand E."/>
            <person name="Bret-Mestries E."/>
            <person name="Morien E."/>
            <person name="Nambeesan S."/>
            <person name="Nguyen T."/>
            <person name="Pegot-Espagnet P."/>
            <person name="Pouilly N."/>
            <person name="Raftis F."/>
            <person name="Sallet E."/>
            <person name="Schiex T."/>
            <person name="Thomas J."/>
            <person name="Vandecasteele C."/>
            <person name="Vares D."/>
            <person name="Vear F."/>
            <person name="Vautrin S."/>
            <person name="Crespi M."/>
            <person name="Mangin B."/>
            <person name="Burke J.M."/>
            <person name="Salse J."/>
            <person name="Munos S."/>
            <person name="Vincourt P."/>
            <person name="Rieseberg L.H."/>
            <person name="Langlade N.B."/>
        </authorList>
    </citation>
    <scope>NUCLEOTIDE SEQUENCE</scope>
    <source>
        <tissue evidence="1">Leaves</tissue>
    </source>
</reference>
<gene>
    <name evidence="1" type="ORF">HanXRQr2_Chr15g0700461</name>
</gene>
<proteinExistence type="predicted"/>
<protein>
    <submittedName>
        <fullName evidence="1">Uncharacterized protein</fullName>
    </submittedName>
</protein>
<accession>A0A9K3E301</accession>
<comment type="caution">
    <text evidence="1">The sequence shown here is derived from an EMBL/GenBank/DDBJ whole genome shotgun (WGS) entry which is preliminary data.</text>
</comment>
<evidence type="ECO:0000313" key="1">
    <source>
        <dbReference type="EMBL" id="KAF5765158.1"/>
    </source>
</evidence>